<protein>
    <submittedName>
        <fullName evidence="3">ATP-dependent Clp protease ATP-binding subunit ClpA</fullName>
    </submittedName>
</protein>
<dbReference type="InterPro" id="IPR036628">
    <property type="entry name" value="Clp_N_dom_sf"/>
</dbReference>
<keyword evidence="3" id="KW-0645">Protease</keyword>
<evidence type="ECO:0000259" key="2">
    <source>
        <dbReference type="PROSITE" id="PS51903"/>
    </source>
</evidence>
<accession>A0A7W3QSC7</accession>
<evidence type="ECO:0000256" key="1">
    <source>
        <dbReference type="PROSITE-ProRule" id="PRU01251"/>
    </source>
</evidence>
<dbReference type="Gene3D" id="1.10.1780.10">
    <property type="entry name" value="Clp, N-terminal domain"/>
    <property type="match status" value="2"/>
</dbReference>
<dbReference type="Pfam" id="PF02861">
    <property type="entry name" value="Clp_N"/>
    <property type="match status" value="2"/>
</dbReference>
<dbReference type="PROSITE" id="PS51903">
    <property type="entry name" value="CLP_R"/>
    <property type="match status" value="1"/>
</dbReference>
<dbReference type="SUPFAM" id="SSF81923">
    <property type="entry name" value="Double Clp-N motif"/>
    <property type="match status" value="1"/>
</dbReference>
<dbReference type="InterPro" id="IPR004176">
    <property type="entry name" value="Clp_R_N"/>
</dbReference>
<dbReference type="Proteomes" id="UP000572680">
    <property type="component" value="Unassembled WGS sequence"/>
</dbReference>
<dbReference type="PANTHER" id="PTHR47016:SF5">
    <property type="entry name" value="CLP DOMAIN SUPERFAMILY PROTEIN"/>
    <property type="match status" value="1"/>
</dbReference>
<feature type="domain" description="Clp R" evidence="2">
    <location>
        <begin position="2"/>
        <end position="182"/>
    </location>
</feature>
<keyword evidence="3" id="KW-0067">ATP-binding</keyword>
<gene>
    <name evidence="3" type="ORF">HNR61_008961</name>
</gene>
<dbReference type="GO" id="GO:0008233">
    <property type="term" value="F:peptidase activity"/>
    <property type="evidence" value="ECO:0007669"/>
    <property type="project" value="UniProtKB-KW"/>
</dbReference>
<dbReference type="AlphaFoldDB" id="A0A7W3QSC7"/>
<keyword evidence="1" id="KW-0677">Repeat</keyword>
<dbReference type="GO" id="GO:0006508">
    <property type="term" value="P:proteolysis"/>
    <property type="evidence" value="ECO:0007669"/>
    <property type="project" value="UniProtKB-KW"/>
</dbReference>
<name>A0A7W3QSC7_ACTNM</name>
<reference evidence="3 4" key="1">
    <citation type="submission" date="2020-08" db="EMBL/GenBank/DDBJ databases">
        <title>Genomic Encyclopedia of Type Strains, Phase IV (KMG-IV): sequencing the most valuable type-strain genomes for metagenomic binning, comparative biology and taxonomic classification.</title>
        <authorList>
            <person name="Goeker M."/>
        </authorList>
    </citation>
    <scope>NUCLEOTIDE SEQUENCE [LARGE SCALE GENOMIC DNA]</scope>
    <source>
        <strain evidence="3 4">DSM 44197</strain>
    </source>
</reference>
<proteinExistence type="predicted"/>
<dbReference type="GO" id="GO:0005524">
    <property type="term" value="F:ATP binding"/>
    <property type="evidence" value="ECO:0007669"/>
    <property type="project" value="UniProtKB-KW"/>
</dbReference>
<dbReference type="InterPro" id="IPR044217">
    <property type="entry name" value="CLPT1/2"/>
</dbReference>
<organism evidence="3 4">
    <name type="scientific">Actinomadura namibiensis</name>
    <dbReference type="NCBI Taxonomy" id="182080"/>
    <lineage>
        <taxon>Bacteria</taxon>
        <taxon>Bacillati</taxon>
        <taxon>Actinomycetota</taxon>
        <taxon>Actinomycetes</taxon>
        <taxon>Streptosporangiales</taxon>
        <taxon>Thermomonosporaceae</taxon>
        <taxon>Actinomadura</taxon>
    </lineage>
</organism>
<keyword evidence="4" id="KW-1185">Reference proteome</keyword>
<evidence type="ECO:0000313" key="3">
    <source>
        <dbReference type="EMBL" id="MBA8957268.1"/>
    </source>
</evidence>
<dbReference type="PANTHER" id="PTHR47016">
    <property type="entry name" value="ATP-DEPENDENT CLP PROTEASE ATP-BINDING SUBUNIT CLPT1, CHLOROPLASTIC"/>
    <property type="match status" value="1"/>
</dbReference>
<comment type="caution">
    <text evidence="3">The sequence shown here is derived from an EMBL/GenBank/DDBJ whole genome shotgun (WGS) entry which is preliminary data.</text>
</comment>
<sequence length="183" mass="19732">MFERFSRHARLAVVTAQEVARELGDGEIGTEHVLLGLLEADGSAAATLRAHGLDPGGLRARLDHARRPEGPLDAEALRLIGIDLEAVRAAAEWSFGEGALDAPAGRFRKSRKGHIPFTKQAKKSLELALRHAIRLKQNHISSGHVLLGVLHDPEFTSVRVLRAAGADVDALRADVTRRIAEAA</sequence>
<dbReference type="RefSeq" id="WP_182849101.1">
    <property type="nucleotide sequence ID" value="NZ_BAAALP010000041.1"/>
</dbReference>
<dbReference type="EMBL" id="JACJIA010000021">
    <property type="protein sequence ID" value="MBA8957268.1"/>
    <property type="molecule type" value="Genomic_DNA"/>
</dbReference>
<evidence type="ECO:0000313" key="4">
    <source>
        <dbReference type="Proteomes" id="UP000572680"/>
    </source>
</evidence>
<keyword evidence="3" id="KW-0547">Nucleotide-binding</keyword>
<keyword evidence="3" id="KW-0378">Hydrolase</keyword>